<dbReference type="EMBL" id="BMAO01012419">
    <property type="protein sequence ID" value="GFQ81329.1"/>
    <property type="molecule type" value="Genomic_DNA"/>
</dbReference>
<accession>A0A8X6FKI0</accession>
<protein>
    <submittedName>
        <fullName evidence="2">Uncharacterized protein</fullName>
    </submittedName>
</protein>
<reference evidence="2" key="1">
    <citation type="submission" date="2020-07" db="EMBL/GenBank/DDBJ databases">
        <title>Multicomponent nature underlies the extraordinary mechanical properties of spider dragline silk.</title>
        <authorList>
            <person name="Kono N."/>
            <person name="Nakamura H."/>
            <person name="Mori M."/>
            <person name="Yoshida Y."/>
            <person name="Ohtoshi R."/>
            <person name="Malay A.D."/>
            <person name="Moran D.A.P."/>
            <person name="Tomita M."/>
            <person name="Numata K."/>
            <person name="Arakawa K."/>
        </authorList>
    </citation>
    <scope>NUCLEOTIDE SEQUENCE</scope>
</reference>
<feature type="compositionally biased region" description="Basic and acidic residues" evidence="1">
    <location>
        <begin position="12"/>
        <end position="22"/>
    </location>
</feature>
<keyword evidence="3" id="KW-1185">Reference proteome</keyword>
<organism evidence="2 3">
    <name type="scientific">Trichonephila clavata</name>
    <name type="common">Joro spider</name>
    <name type="synonym">Nephila clavata</name>
    <dbReference type="NCBI Taxonomy" id="2740835"/>
    <lineage>
        <taxon>Eukaryota</taxon>
        <taxon>Metazoa</taxon>
        <taxon>Ecdysozoa</taxon>
        <taxon>Arthropoda</taxon>
        <taxon>Chelicerata</taxon>
        <taxon>Arachnida</taxon>
        <taxon>Araneae</taxon>
        <taxon>Araneomorphae</taxon>
        <taxon>Entelegynae</taxon>
        <taxon>Araneoidea</taxon>
        <taxon>Nephilidae</taxon>
        <taxon>Trichonephila</taxon>
    </lineage>
</organism>
<sequence>MPDFNAFSESFFSDRHQEEEPMDWKDVPFLPEVSAPFIPPRPPQKMGSLISVQTEGGVLLHSRGCPQQSLKPRGTKVADLQVVFLGYVVRRTDDSG</sequence>
<comment type="caution">
    <text evidence="2">The sequence shown here is derived from an EMBL/GenBank/DDBJ whole genome shotgun (WGS) entry which is preliminary data.</text>
</comment>
<feature type="region of interest" description="Disordered" evidence="1">
    <location>
        <begin position="1"/>
        <end position="22"/>
    </location>
</feature>
<proteinExistence type="predicted"/>
<gene>
    <name evidence="2" type="ORF">TNCT_516331</name>
</gene>
<evidence type="ECO:0000256" key="1">
    <source>
        <dbReference type="SAM" id="MobiDB-lite"/>
    </source>
</evidence>
<dbReference type="Proteomes" id="UP000887116">
    <property type="component" value="Unassembled WGS sequence"/>
</dbReference>
<evidence type="ECO:0000313" key="2">
    <source>
        <dbReference type="EMBL" id="GFQ81329.1"/>
    </source>
</evidence>
<dbReference type="AlphaFoldDB" id="A0A8X6FKI0"/>
<name>A0A8X6FKI0_TRICU</name>
<dbReference type="OrthoDB" id="6459084at2759"/>
<evidence type="ECO:0000313" key="3">
    <source>
        <dbReference type="Proteomes" id="UP000887116"/>
    </source>
</evidence>